<organism evidence="1 2">
    <name type="scientific">Vaccinium darrowii</name>
    <dbReference type="NCBI Taxonomy" id="229202"/>
    <lineage>
        <taxon>Eukaryota</taxon>
        <taxon>Viridiplantae</taxon>
        <taxon>Streptophyta</taxon>
        <taxon>Embryophyta</taxon>
        <taxon>Tracheophyta</taxon>
        <taxon>Spermatophyta</taxon>
        <taxon>Magnoliopsida</taxon>
        <taxon>eudicotyledons</taxon>
        <taxon>Gunneridae</taxon>
        <taxon>Pentapetalae</taxon>
        <taxon>asterids</taxon>
        <taxon>Ericales</taxon>
        <taxon>Ericaceae</taxon>
        <taxon>Vaccinioideae</taxon>
        <taxon>Vaccinieae</taxon>
        <taxon>Vaccinium</taxon>
    </lineage>
</organism>
<gene>
    <name evidence="1" type="ORF">Vadar_005518</name>
</gene>
<sequence>MKIEVKENTIVKPSKETPKHKLRSSNLDLLVPSIYVQTIYFYKPNGSKKFFDTHLLKEALSNCLVVFYPVAGRLRRRDGGSKSSGFDVDCNGEGVLFVAADYDGAIDDFGDFSPCLELQQLIPTIGCSDESFSFPLLLLQVTYFKCGGVSLGVGFQHTLGDGMSALHFINAWSGMTRGISITIPPFIDRSLLCNRHPPVPTYHHPEYSSPPSMKNPVHTKGRQTSPKHTSTAIIKISHDQLNTLKVNLNGDKNLGRYTTYEILAAHIWRCACIARGLADDQPTRLYIPTDGRSILHPPLPLGYFGNVLFSITSQALSCDLRSQPLESAVGKIHNALSRMDDNYLRSTLDYLALQPDPTTLVRGAHTFNCPNLNVVSWIRLPIHDADFGWGRPIHMGPAGVPFEGLVYILPSPTEDGSLSLVMCLDADHMEVFKIVFYDF</sequence>
<reference evidence="1 2" key="1">
    <citation type="journal article" date="2021" name="Hortic Res">
        <title>High-quality reference genome and annotation aids understanding of berry development for evergreen blueberry (Vaccinium darrowii).</title>
        <authorList>
            <person name="Yu J."/>
            <person name="Hulse-Kemp A.M."/>
            <person name="Babiker E."/>
            <person name="Staton M."/>
        </authorList>
    </citation>
    <scope>NUCLEOTIDE SEQUENCE [LARGE SCALE GENOMIC DNA]</scope>
    <source>
        <strain evidence="2">cv. NJ 8807/NJ 8810</strain>
        <tissue evidence="1">Young leaf</tissue>
    </source>
</reference>
<protein>
    <submittedName>
        <fullName evidence="1">Uncharacterized protein</fullName>
    </submittedName>
</protein>
<name>A0ACB7Z1U1_9ERIC</name>
<dbReference type="EMBL" id="CM037154">
    <property type="protein sequence ID" value="KAH7859793.1"/>
    <property type="molecule type" value="Genomic_DNA"/>
</dbReference>
<comment type="caution">
    <text evidence="1">The sequence shown here is derived from an EMBL/GenBank/DDBJ whole genome shotgun (WGS) entry which is preliminary data.</text>
</comment>
<proteinExistence type="predicted"/>
<dbReference type="Proteomes" id="UP000828048">
    <property type="component" value="Chromosome 4"/>
</dbReference>
<keyword evidence="2" id="KW-1185">Reference proteome</keyword>
<accession>A0ACB7Z1U1</accession>
<evidence type="ECO:0000313" key="2">
    <source>
        <dbReference type="Proteomes" id="UP000828048"/>
    </source>
</evidence>
<evidence type="ECO:0000313" key="1">
    <source>
        <dbReference type="EMBL" id="KAH7859793.1"/>
    </source>
</evidence>